<feature type="region of interest" description="Disordered" evidence="1">
    <location>
        <begin position="1"/>
        <end position="105"/>
    </location>
</feature>
<dbReference type="Proteomes" id="UP000091967">
    <property type="component" value="Unassembled WGS sequence"/>
</dbReference>
<keyword evidence="3" id="KW-1185">Reference proteome</keyword>
<accession>A0A1B8AI56</accession>
<reference evidence="2 3" key="1">
    <citation type="submission" date="2016-06" db="EMBL/GenBank/DDBJ databases">
        <title>Living apart together: crosstalk between the core and supernumerary genomes in a fungal plant pathogen.</title>
        <authorList>
            <person name="Vanheule A."/>
            <person name="Audenaert K."/>
            <person name="Warris S."/>
            <person name="Van De Geest H."/>
            <person name="Schijlen E."/>
            <person name="Hofte M."/>
            <person name="De Saeger S."/>
            <person name="Haesaert G."/>
            <person name="Waalwijk C."/>
            <person name="Van Der Lee T."/>
        </authorList>
    </citation>
    <scope>NUCLEOTIDE SEQUENCE [LARGE SCALE GENOMIC DNA]</scope>
    <source>
        <strain evidence="2 3">2516</strain>
    </source>
</reference>
<evidence type="ECO:0000256" key="1">
    <source>
        <dbReference type="SAM" id="MobiDB-lite"/>
    </source>
</evidence>
<gene>
    <name evidence="2" type="ORF">FPOA_06625</name>
</gene>
<sequence>MPDFDTTLHPPGQTHSPGVEDNENAEHQRAQTPAAPNPNSEDDPADQDNPVGQDEPGGQDNRVDDEGVDLDGRRDSTLPTSPTTAMVTLSSADMGQTCPQACPQA</sequence>
<dbReference type="AlphaFoldDB" id="A0A1B8AI56"/>
<evidence type="ECO:0000313" key="3">
    <source>
        <dbReference type="Proteomes" id="UP000091967"/>
    </source>
</evidence>
<dbReference type="EMBL" id="LYXU01000003">
    <property type="protein sequence ID" value="OBS20239.1"/>
    <property type="molecule type" value="Genomic_DNA"/>
</dbReference>
<comment type="caution">
    <text evidence="2">The sequence shown here is derived from an EMBL/GenBank/DDBJ whole genome shotgun (WGS) entry which is preliminary data.</text>
</comment>
<organism evidence="2 3">
    <name type="scientific">Fusarium poae</name>
    <dbReference type="NCBI Taxonomy" id="36050"/>
    <lineage>
        <taxon>Eukaryota</taxon>
        <taxon>Fungi</taxon>
        <taxon>Dikarya</taxon>
        <taxon>Ascomycota</taxon>
        <taxon>Pezizomycotina</taxon>
        <taxon>Sordariomycetes</taxon>
        <taxon>Hypocreomycetidae</taxon>
        <taxon>Hypocreales</taxon>
        <taxon>Nectriaceae</taxon>
        <taxon>Fusarium</taxon>
    </lineage>
</organism>
<feature type="compositionally biased region" description="Polar residues" evidence="1">
    <location>
        <begin position="77"/>
        <end position="99"/>
    </location>
</feature>
<evidence type="ECO:0000313" key="2">
    <source>
        <dbReference type="EMBL" id="OBS20239.1"/>
    </source>
</evidence>
<feature type="compositionally biased region" description="Basic and acidic residues" evidence="1">
    <location>
        <begin position="61"/>
        <end position="76"/>
    </location>
</feature>
<proteinExistence type="predicted"/>
<protein>
    <submittedName>
        <fullName evidence="2">Uncharacterized protein</fullName>
    </submittedName>
</protein>
<name>A0A1B8AI56_FUSPO</name>